<dbReference type="Proteomes" id="UP000283090">
    <property type="component" value="Unassembled WGS sequence"/>
</dbReference>
<dbReference type="VEuPathDB" id="FungiDB:DFL_000552"/>
<keyword evidence="3" id="KW-1185">Reference proteome</keyword>
<feature type="chain" id="PRO_5019103699" description="GH16 domain-containing protein" evidence="1">
    <location>
        <begin position="20"/>
        <end position="258"/>
    </location>
</feature>
<organism evidence="2 3">
    <name type="scientific">Arthrobotrys flagrans</name>
    <name type="common">Nematode-trapping fungus</name>
    <name type="synonym">Trichothecium flagrans</name>
    <dbReference type="NCBI Taxonomy" id="97331"/>
    <lineage>
        <taxon>Eukaryota</taxon>
        <taxon>Fungi</taxon>
        <taxon>Dikarya</taxon>
        <taxon>Ascomycota</taxon>
        <taxon>Pezizomycotina</taxon>
        <taxon>Orbiliomycetes</taxon>
        <taxon>Orbiliales</taxon>
        <taxon>Orbiliaceae</taxon>
        <taxon>Arthrobotrys</taxon>
    </lineage>
</organism>
<keyword evidence="1" id="KW-0732">Signal</keyword>
<dbReference type="RefSeq" id="XP_067495093.1">
    <property type="nucleotide sequence ID" value="XM_067634791.1"/>
</dbReference>
<evidence type="ECO:0000313" key="3">
    <source>
        <dbReference type="Proteomes" id="UP000283090"/>
    </source>
</evidence>
<sequence length="258" mass="29795">MLSLTILTILLGATVTTYAESTNDLTTRDADPNAPPLCRLHAEWVMIADGRKSTFSWPYDQIKMHVSVKDDIKANWSGWPADANLVLTNFNADRDKGEWTSLTENLSPDRFSSTCDASEKGQCWTDIEGRPRLRASPQHAFRDQGWFEEGKKPNGNRFKMRDYVHFYWGPLDDVRQAWHTDDNGKEDDMWVYDIRKNPYCRLGRDDAGKGVSWQYYNDGGLHVYIDDRTDPSWAVAEVFIHPPIFPQIRYARFVKHEG</sequence>
<evidence type="ECO:0000256" key="1">
    <source>
        <dbReference type="SAM" id="SignalP"/>
    </source>
</evidence>
<feature type="signal peptide" evidence="1">
    <location>
        <begin position="1"/>
        <end position="19"/>
    </location>
</feature>
<gene>
    <name evidence="2" type="ORF">DFL_000552</name>
</gene>
<dbReference type="AlphaFoldDB" id="A0A437AE32"/>
<protein>
    <recommendedName>
        <fullName evidence="4">GH16 domain-containing protein</fullName>
    </recommendedName>
</protein>
<comment type="caution">
    <text evidence="2">The sequence shown here is derived from an EMBL/GenBank/DDBJ whole genome shotgun (WGS) entry which is preliminary data.</text>
</comment>
<accession>A0A437AE32</accession>
<proteinExistence type="predicted"/>
<dbReference type="EMBL" id="SAEB01000001">
    <property type="protein sequence ID" value="RVD89549.1"/>
    <property type="molecule type" value="Genomic_DNA"/>
</dbReference>
<dbReference type="GeneID" id="93582863"/>
<reference evidence="2 3" key="1">
    <citation type="submission" date="2019-01" db="EMBL/GenBank/DDBJ databases">
        <title>Intercellular communication is required for trap formation in the nematode-trapping fungus Duddingtonia flagrans.</title>
        <authorList>
            <person name="Youssar L."/>
            <person name="Wernet V."/>
            <person name="Hensel N."/>
            <person name="Hildebrandt H.-G."/>
            <person name="Fischer R."/>
        </authorList>
    </citation>
    <scope>NUCLEOTIDE SEQUENCE [LARGE SCALE GENOMIC DNA]</scope>
    <source>
        <strain evidence="2 3">CBS H-5679</strain>
    </source>
</reference>
<name>A0A437AE32_ARTFL</name>
<evidence type="ECO:0008006" key="4">
    <source>
        <dbReference type="Google" id="ProtNLM"/>
    </source>
</evidence>
<evidence type="ECO:0000313" key="2">
    <source>
        <dbReference type="EMBL" id="RVD89549.1"/>
    </source>
</evidence>
<dbReference type="OrthoDB" id="5303408at2759"/>